<dbReference type="AlphaFoldDB" id="X8C734"/>
<gene>
    <name evidence="1" type="ORF">I553_10437</name>
</gene>
<protein>
    <submittedName>
        <fullName evidence="1">Uncharacterized protein</fullName>
    </submittedName>
</protein>
<reference evidence="1" key="1">
    <citation type="submission" date="2014-01" db="EMBL/GenBank/DDBJ databases">
        <authorList>
            <person name="Brown-Elliot B."/>
            <person name="Wallace R."/>
            <person name="Lenaerts A."/>
            <person name="Ordway D."/>
            <person name="DeGroote M.A."/>
            <person name="Parker T."/>
            <person name="Sizemore C."/>
            <person name="Tallon L.J."/>
            <person name="Sadzewicz L.K."/>
            <person name="Sengamalay N."/>
            <person name="Fraser C.M."/>
            <person name="Hine E."/>
            <person name="Shefchek K.A."/>
            <person name="Das S.P."/>
            <person name="Tettelin H."/>
        </authorList>
    </citation>
    <scope>NUCLEOTIDE SEQUENCE [LARGE SCALE GENOMIC DNA]</scope>
    <source>
        <strain evidence="1">4042</strain>
    </source>
</reference>
<evidence type="ECO:0000313" key="1">
    <source>
        <dbReference type="EMBL" id="EUA52167.1"/>
    </source>
</evidence>
<name>X8C734_MYCXE</name>
<dbReference type="EMBL" id="JAOB01000034">
    <property type="protein sequence ID" value="EUA52167.1"/>
    <property type="molecule type" value="Genomic_DNA"/>
</dbReference>
<sequence length="83" mass="9684">MPRRPTDTGSQVITWDWNICHDWYWTSEGVVDIDANTIYPWHGSPHQAPPPLRPTSVYAHRRNRCRRLPTMVAHPGALTLRRL</sequence>
<accession>X8C734</accession>
<comment type="caution">
    <text evidence="1">The sequence shown here is derived from an EMBL/GenBank/DDBJ whole genome shotgun (WGS) entry which is preliminary data.</text>
</comment>
<proteinExistence type="predicted"/>
<organism evidence="1">
    <name type="scientific">Mycobacterium xenopi 4042</name>
    <dbReference type="NCBI Taxonomy" id="1299334"/>
    <lineage>
        <taxon>Bacteria</taxon>
        <taxon>Bacillati</taxon>
        <taxon>Actinomycetota</taxon>
        <taxon>Actinomycetes</taxon>
        <taxon>Mycobacteriales</taxon>
        <taxon>Mycobacteriaceae</taxon>
        <taxon>Mycobacterium</taxon>
    </lineage>
</organism>